<evidence type="ECO:0000313" key="4">
    <source>
        <dbReference type="Proteomes" id="UP000250140"/>
    </source>
</evidence>
<sequence>MLLCALTYYQVMPAFLDFLFPFGQQKYQKDFHSTGFRHETRLSEIDRGLALPNLGRSGRSLQLCYSLKSVEPSKTGNGDWTIRQTALYHSFDMESGQAVWFIVKASQMMKKRIRESSSSPELASFENLSRSFASTFGVHLILCDWARENWRWYINSLEDRLQERTEDTLLAPVGKISPAPFLGPQRITTAPPTGPIQHQSSSLVSGGIPLQRLVRRVTGSLKPGRSATLPPDTTSTSMHIPTCSAQIAAIDPEDYTFKDLQQLQFDEEKANEALLILKMNANILLELNEYYQSLWSSEDPPDDLRNGCKGDMARFQRRVAGVISDLRMQQSRIEMLLQLAADRKNLLYSIFEHRNMQTNKELAQKAQMSAEKMEVLTEQMNEIAIKTERETVSMRIVTLVTLFFLPGTFVSTLMSTSVFQFDSGTKLVESKALHLFLALCLPLMALTFISAWIYFKVENRRDRSRWGRFPLKIPSNPFHSLRPETV</sequence>
<dbReference type="InterPro" id="IPR058257">
    <property type="entry name" value="CorA-like_dom"/>
</dbReference>
<evidence type="ECO:0000313" key="3">
    <source>
        <dbReference type="EMBL" id="OCL10567.1"/>
    </source>
</evidence>
<dbReference type="AlphaFoldDB" id="A0A8E2F4T4"/>
<keyword evidence="1" id="KW-0812">Transmembrane</keyword>
<organism evidence="3 4">
    <name type="scientific">Glonium stellatum</name>
    <dbReference type="NCBI Taxonomy" id="574774"/>
    <lineage>
        <taxon>Eukaryota</taxon>
        <taxon>Fungi</taxon>
        <taxon>Dikarya</taxon>
        <taxon>Ascomycota</taxon>
        <taxon>Pezizomycotina</taxon>
        <taxon>Dothideomycetes</taxon>
        <taxon>Pleosporomycetidae</taxon>
        <taxon>Gloniales</taxon>
        <taxon>Gloniaceae</taxon>
        <taxon>Glonium</taxon>
    </lineage>
</organism>
<gene>
    <name evidence="3" type="ORF">AOQ84DRAFT_288983</name>
</gene>
<protein>
    <recommendedName>
        <fullName evidence="2">CorA-like transporter domain-containing protein</fullName>
    </recommendedName>
</protein>
<dbReference type="Pfam" id="PF26616">
    <property type="entry name" value="CorA-like"/>
    <property type="match status" value="1"/>
</dbReference>
<reference evidence="3 4" key="1">
    <citation type="journal article" date="2016" name="Nat. Commun.">
        <title>Ectomycorrhizal ecology is imprinted in the genome of the dominant symbiotic fungus Cenococcum geophilum.</title>
        <authorList>
            <consortium name="DOE Joint Genome Institute"/>
            <person name="Peter M."/>
            <person name="Kohler A."/>
            <person name="Ohm R.A."/>
            <person name="Kuo A."/>
            <person name="Krutzmann J."/>
            <person name="Morin E."/>
            <person name="Arend M."/>
            <person name="Barry K.W."/>
            <person name="Binder M."/>
            <person name="Choi C."/>
            <person name="Clum A."/>
            <person name="Copeland A."/>
            <person name="Grisel N."/>
            <person name="Haridas S."/>
            <person name="Kipfer T."/>
            <person name="LaButti K."/>
            <person name="Lindquist E."/>
            <person name="Lipzen A."/>
            <person name="Maire R."/>
            <person name="Meier B."/>
            <person name="Mihaltcheva S."/>
            <person name="Molinier V."/>
            <person name="Murat C."/>
            <person name="Poggeler S."/>
            <person name="Quandt C.A."/>
            <person name="Sperisen C."/>
            <person name="Tritt A."/>
            <person name="Tisserant E."/>
            <person name="Crous P.W."/>
            <person name="Henrissat B."/>
            <person name="Nehls U."/>
            <person name="Egli S."/>
            <person name="Spatafora J.W."/>
            <person name="Grigoriev I.V."/>
            <person name="Martin F.M."/>
        </authorList>
    </citation>
    <scope>NUCLEOTIDE SEQUENCE [LARGE SCALE GENOMIC DNA]</scope>
    <source>
        <strain evidence="3 4">CBS 207.34</strain>
    </source>
</reference>
<accession>A0A8E2F4T4</accession>
<keyword evidence="1" id="KW-1133">Transmembrane helix</keyword>
<feature type="transmembrane region" description="Helical" evidence="1">
    <location>
        <begin position="433"/>
        <end position="455"/>
    </location>
</feature>
<dbReference type="Gene3D" id="1.20.58.340">
    <property type="entry name" value="Magnesium transport protein CorA, transmembrane region"/>
    <property type="match status" value="1"/>
</dbReference>
<keyword evidence="4" id="KW-1185">Reference proteome</keyword>
<dbReference type="EMBL" id="KV749220">
    <property type="protein sequence ID" value="OCL10567.1"/>
    <property type="molecule type" value="Genomic_DNA"/>
</dbReference>
<evidence type="ECO:0000256" key="1">
    <source>
        <dbReference type="SAM" id="Phobius"/>
    </source>
</evidence>
<keyword evidence="1" id="KW-0472">Membrane</keyword>
<dbReference type="OrthoDB" id="5396681at2759"/>
<feature type="domain" description="CorA-like transporter" evidence="2">
    <location>
        <begin position="1"/>
        <end position="168"/>
    </location>
</feature>
<evidence type="ECO:0000259" key="2">
    <source>
        <dbReference type="Pfam" id="PF26616"/>
    </source>
</evidence>
<proteinExistence type="predicted"/>
<feature type="transmembrane region" description="Helical" evidence="1">
    <location>
        <begin position="396"/>
        <end position="421"/>
    </location>
</feature>
<dbReference type="Proteomes" id="UP000250140">
    <property type="component" value="Unassembled WGS sequence"/>
</dbReference>
<name>A0A8E2F4T4_9PEZI</name>